<evidence type="ECO:0000256" key="4">
    <source>
        <dbReference type="ARBA" id="ARBA00022989"/>
    </source>
</evidence>
<organism evidence="8 9">
    <name type="scientific">Trichostrongylus colubriformis</name>
    <name type="common">Black scour worm</name>
    <dbReference type="NCBI Taxonomy" id="6319"/>
    <lineage>
        <taxon>Eukaryota</taxon>
        <taxon>Metazoa</taxon>
        <taxon>Ecdysozoa</taxon>
        <taxon>Nematoda</taxon>
        <taxon>Chromadorea</taxon>
        <taxon>Rhabditida</taxon>
        <taxon>Rhabditina</taxon>
        <taxon>Rhabditomorpha</taxon>
        <taxon>Strongyloidea</taxon>
        <taxon>Trichostrongylidae</taxon>
        <taxon>Trichostrongylus</taxon>
    </lineage>
</organism>
<dbReference type="Proteomes" id="UP001331761">
    <property type="component" value="Unassembled WGS sequence"/>
</dbReference>
<dbReference type="PANTHER" id="PTHR48017">
    <property type="entry name" value="OS05G0424000 PROTEIN-RELATED"/>
    <property type="match status" value="1"/>
</dbReference>
<feature type="transmembrane region" description="Helical" evidence="6">
    <location>
        <begin position="48"/>
        <end position="69"/>
    </location>
</feature>
<comment type="caution">
    <text evidence="8">The sequence shown here is derived from an EMBL/GenBank/DDBJ whole genome shotgun (WGS) entry which is preliminary data.</text>
</comment>
<evidence type="ECO:0000259" key="7">
    <source>
        <dbReference type="Pfam" id="PF01490"/>
    </source>
</evidence>
<evidence type="ECO:0000256" key="5">
    <source>
        <dbReference type="ARBA" id="ARBA00023136"/>
    </source>
</evidence>
<keyword evidence="4 6" id="KW-1133">Transmembrane helix</keyword>
<evidence type="ECO:0000256" key="3">
    <source>
        <dbReference type="ARBA" id="ARBA00022692"/>
    </source>
</evidence>
<evidence type="ECO:0000256" key="2">
    <source>
        <dbReference type="ARBA" id="ARBA00022448"/>
    </source>
</evidence>
<keyword evidence="9" id="KW-1185">Reference proteome</keyword>
<sequence length="199" mass="22364">MAVTTYTAYALGECWNILRSTWPMYRVHCRKPYASIGYRAMGIKMRKFVSIIIDVTQFGVSTVFLLLSAKNIHFMLKAFTNTDFSYCYVVLIVAVCLLPVTFLKSPQDFWIVVMVAMGTVVAAVMLIVAGIGIDYELCSRYTEVPELIPKNFFLSLGTLMFACGGHAAFPTVQHDMKDSREYPKSVIAAYTSELILFTL</sequence>
<keyword evidence="3 6" id="KW-0812">Transmembrane</keyword>
<dbReference type="GO" id="GO:0016020">
    <property type="term" value="C:membrane"/>
    <property type="evidence" value="ECO:0007669"/>
    <property type="project" value="UniProtKB-SubCell"/>
</dbReference>
<protein>
    <submittedName>
        <fullName evidence="8">Amino acid transporter domain containing protein</fullName>
    </submittedName>
</protein>
<dbReference type="AlphaFoldDB" id="A0AAN8GCR7"/>
<dbReference type="Pfam" id="PF01490">
    <property type="entry name" value="Aa_trans"/>
    <property type="match status" value="1"/>
</dbReference>
<feature type="transmembrane region" description="Helical" evidence="6">
    <location>
        <begin position="109"/>
        <end position="132"/>
    </location>
</feature>
<feature type="domain" description="Amino acid transporter transmembrane" evidence="7">
    <location>
        <begin position="3"/>
        <end position="198"/>
    </location>
</feature>
<evidence type="ECO:0000313" key="8">
    <source>
        <dbReference type="EMBL" id="KAK5982583.1"/>
    </source>
</evidence>
<name>A0AAN8GCR7_TRICO</name>
<evidence type="ECO:0000313" key="9">
    <source>
        <dbReference type="Proteomes" id="UP001331761"/>
    </source>
</evidence>
<feature type="transmembrane region" description="Helical" evidence="6">
    <location>
        <begin position="84"/>
        <end position="102"/>
    </location>
</feature>
<dbReference type="InterPro" id="IPR013057">
    <property type="entry name" value="AA_transpt_TM"/>
</dbReference>
<reference evidence="8 9" key="1">
    <citation type="submission" date="2019-10" db="EMBL/GenBank/DDBJ databases">
        <title>Assembly and Annotation for the nematode Trichostrongylus colubriformis.</title>
        <authorList>
            <person name="Martin J."/>
        </authorList>
    </citation>
    <scope>NUCLEOTIDE SEQUENCE [LARGE SCALE GENOMIC DNA]</scope>
    <source>
        <strain evidence="8">G859</strain>
        <tissue evidence="8">Whole worm</tissue>
    </source>
</reference>
<comment type="subcellular location">
    <subcellularLocation>
        <location evidence="1">Membrane</location>
    </subcellularLocation>
</comment>
<keyword evidence="5 6" id="KW-0472">Membrane</keyword>
<dbReference type="EMBL" id="WIXE01004937">
    <property type="protein sequence ID" value="KAK5982583.1"/>
    <property type="molecule type" value="Genomic_DNA"/>
</dbReference>
<evidence type="ECO:0000256" key="1">
    <source>
        <dbReference type="ARBA" id="ARBA00004370"/>
    </source>
</evidence>
<proteinExistence type="predicted"/>
<keyword evidence="2" id="KW-0813">Transport</keyword>
<evidence type="ECO:0000256" key="6">
    <source>
        <dbReference type="SAM" id="Phobius"/>
    </source>
</evidence>
<accession>A0AAN8GCR7</accession>
<gene>
    <name evidence="8" type="ORF">GCK32_016934</name>
</gene>
<feature type="transmembrane region" description="Helical" evidence="6">
    <location>
        <begin position="152"/>
        <end position="172"/>
    </location>
</feature>